<proteinExistence type="predicted"/>
<dbReference type="EMBL" id="CABFNQ020000741">
    <property type="protein sequence ID" value="CAH0030907.1"/>
    <property type="molecule type" value="Genomic_DNA"/>
</dbReference>
<comment type="caution">
    <text evidence="3">The sequence shown here is derived from an EMBL/GenBank/DDBJ whole genome shotgun (WGS) entry which is preliminary data.</text>
</comment>
<evidence type="ECO:0000259" key="1">
    <source>
        <dbReference type="Pfam" id="PF06985"/>
    </source>
</evidence>
<dbReference type="Gene3D" id="1.10.357.40">
    <property type="entry name" value="YbiA-like"/>
    <property type="match status" value="1"/>
</dbReference>
<dbReference type="InterPro" id="IPR010730">
    <property type="entry name" value="HET"/>
</dbReference>
<feature type="domain" description="Heterokaryon incompatibility" evidence="1">
    <location>
        <begin position="373"/>
        <end position="500"/>
    </location>
</feature>
<dbReference type="Pfam" id="PF06985">
    <property type="entry name" value="HET"/>
    <property type="match status" value="1"/>
</dbReference>
<dbReference type="InterPro" id="IPR037238">
    <property type="entry name" value="YbiA-like_sf"/>
</dbReference>
<evidence type="ECO:0008006" key="5">
    <source>
        <dbReference type="Google" id="ProtNLM"/>
    </source>
</evidence>
<name>A0A9N9VTK3_9HYPO</name>
<feature type="domain" description="NADAR" evidence="2">
    <location>
        <begin position="20"/>
        <end position="189"/>
    </location>
</feature>
<dbReference type="PANTHER" id="PTHR33112">
    <property type="entry name" value="DOMAIN PROTEIN, PUTATIVE-RELATED"/>
    <property type="match status" value="1"/>
</dbReference>
<dbReference type="AlphaFoldDB" id="A0A9N9VTK3"/>
<protein>
    <recommendedName>
        <fullName evidence="5">Heterokaryon incompatibility domain-containing protein</fullName>
    </recommendedName>
</protein>
<evidence type="ECO:0000313" key="4">
    <source>
        <dbReference type="Proteomes" id="UP000696573"/>
    </source>
</evidence>
<organism evidence="3 4">
    <name type="scientific">Clonostachys rhizophaga</name>
    <dbReference type="NCBI Taxonomy" id="160324"/>
    <lineage>
        <taxon>Eukaryota</taxon>
        <taxon>Fungi</taxon>
        <taxon>Dikarya</taxon>
        <taxon>Ascomycota</taxon>
        <taxon>Pezizomycotina</taxon>
        <taxon>Sordariomycetes</taxon>
        <taxon>Hypocreomycetidae</taxon>
        <taxon>Hypocreales</taxon>
        <taxon>Bionectriaceae</taxon>
        <taxon>Clonostachys</taxon>
    </lineage>
</organism>
<dbReference type="SUPFAM" id="SSF143990">
    <property type="entry name" value="YbiA-like"/>
    <property type="match status" value="1"/>
</dbReference>
<gene>
    <name evidence="3" type="ORF">CRHIZ90672A_00009682</name>
</gene>
<dbReference type="NCBIfam" id="TIGR02464">
    <property type="entry name" value="ribofla_fusion"/>
    <property type="match status" value="1"/>
</dbReference>
<evidence type="ECO:0000313" key="3">
    <source>
        <dbReference type="EMBL" id="CAH0030907.1"/>
    </source>
</evidence>
<evidence type="ECO:0000259" key="2">
    <source>
        <dbReference type="Pfam" id="PF08719"/>
    </source>
</evidence>
<dbReference type="CDD" id="cd15457">
    <property type="entry name" value="NADAR"/>
    <property type="match status" value="1"/>
</dbReference>
<dbReference type="InterPro" id="IPR012816">
    <property type="entry name" value="NADAR"/>
</dbReference>
<dbReference type="Proteomes" id="UP000696573">
    <property type="component" value="Unassembled WGS sequence"/>
</dbReference>
<dbReference type="OrthoDB" id="5145092at2759"/>
<reference evidence="3" key="1">
    <citation type="submission" date="2021-10" db="EMBL/GenBank/DDBJ databases">
        <authorList>
            <person name="Piombo E."/>
        </authorList>
    </citation>
    <scope>NUCLEOTIDE SEQUENCE</scope>
</reference>
<dbReference type="PANTHER" id="PTHR33112:SF1">
    <property type="entry name" value="HETEROKARYON INCOMPATIBILITY DOMAIN-CONTAINING PROTEIN"/>
    <property type="match status" value="1"/>
</dbReference>
<dbReference type="Pfam" id="PF08719">
    <property type="entry name" value="NADAR"/>
    <property type="match status" value="1"/>
</dbReference>
<accession>A0A9N9VTK3</accession>
<sequence>MAAATRHLATITMTDTSPLFFYGTGKKYGEFSQWYDAKFTVLKSEIYSAVGLPTNKLERPDDPINFMTAEQCMMYCKAMRFGDLGTADKILLSPEPRKQKALGRQVKGFTEAGWDAVKFEVVQLANVAKFSQNEELRAILLGTGDRELVEAATNDRIWGIGMDEKQGRATIDTRENWGHNLLGKALVDLCHQCSNIGIYELLNRKLDRSYSSFVMNLGQISALKTSSYRLCRSFASLAPCSPPAKWKFDPLASRRASRLWEDNYFHLRIFSGSKVITGDTHRLGMGETNVLGVAPSKSSPRILDYRTFAAMRDACDQIGFLCEDLERPTSWISYCQDNHKTRCLARTSSKLRSFRVFDCNSRQVVDAPPDCRYVALSYVWGKTNGLTSSAPKASSGANGSRFEKVIEDSITFLWIDRICIDHSNHDDTLHQIRQMELIYANSDITIIAAACNTPDEGLPGINGTPRANQQTLRFKTKTLISTYQVEEKSRWYTRGWTFQEGILSTKRLIFTKTQVIFDCNGMHCSEAVDLPLDELHVSNKRKFDSFAYRGGHLEIKAPQSDTKGYMNFVRSFSTKELTYAYDTLNAFRGILNAFKRAQIPIYHFWGIPLFLSDNSLTRTTG</sequence>
<keyword evidence="4" id="KW-1185">Reference proteome</keyword>